<dbReference type="GO" id="GO:0016987">
    <property type="term" value="F:sigma factor activity"/>
    <property type="evidence" value="ECO:0007669"/>
    <property type="project" value="UniProtKB-KW"/>
</dbReference>
<proteinExistence type="inferred from homology"/>
<evidence type="ECO:0000256" key="3">
    <source>
        <dbReference type="ARBA" id="ARBA00023082"/>
    </source>
</evidence>
<dbReference type="PROSITE" id="PS01063">
    <property type="entry name" value="SIGMA70_ECF"/>
    <property type="match status" value="1"/>
</dbReference>
<evidence type="ECO:0000313" key="10">
    <source>
        <dbReference type="Proteomes" id="UP000637788"/>
    </source>
</evidence>
<evidence type="ECO:0000313" key="9">
    <source>
        <dbReference type="EMBL" id="GGK51737.1"/>
    </source>
</evidence>
<dbReference type="RefSeq" id="WP_373302173.1">
    <property type="nucleotide sequence ID" value="NZ_BMPQ01000002.1"/>
</dbReference>
<comment type="caution">
    <text evidence="9">The sequence shown here is derived from an EMBL/GenBank/DDBJ whole genome shotgun (WGS) entry which is preliminary data.</text>
</comment>
<evidence type="ECO:0000259" key="7">
    <source>
        <dbReference type="Pfam" id="PF04542"/>
    </source>
</evidence>
<dbReference type="EMBL" id="BMPQ01000002">
    <property type="protein sequence ID" value="GGK51737.1"/>
    <property type="molecule type" value="Genomic_DNA"/>
</dbReference>
<dbReference type="SUPFAM" id="SSF88659">
    <property type="entry name" value="Sigma3 and sigma4 domains of RNA polymerase sigma factors"/>
    <property type="match status" value="1"/>
</dbReference>
<feature type="domain" description="RNA polymerase sigma-70 region 2" evidence="7">
    <location>
        <begin position="65"/>
        <end position="130"/>
    </location>
</feature>
<keyword evidence="3 6" id="KW-0731">Sigma factor</keyword>
<dbReference type="InterPro" id="IPR039425">
    <property type="entry name" value="RNA_pol_sigma-70-like"/>
</dbReference>
<keyword evidence="5 6" id="KW-0804">Transcription</keyword>
<keyword evidence="4 6" id="KW-0238">DNA-binding</keyword>
<dbReference type="GO" id="GO:0003677">
    <property type="term" value="F:DNA binding"/>
    <property type="evidence" value="ECO:0007669"/>
    <property type="project" value="UniProtKB-KW"/>
</dbReference>
<dbReference type="Gene3D" id="1.10.10.10">
    <property type="entry name" value="Winged helix-like DNA-binding domain superfamily/Winged helix DNA-binding domain"/>
    <property type="match status" value="1"/>
</dbReference>
<dbReference type="InterPro" id="IPR036388">
    <property type="entry name" value="WH-like_DNA-bd_sf"/>
</dbReference>
<dbReference type="Gene3D" id="1.10.1740.10">
    <property type="match status" value="1"/>
</dbReference>
<keyword evidence="10" id="KW-1185">Reference proteome</keyword>
<accession>A0A917V912</accession>
<dbReference type="InterPro" id="IPR013249">
    <property type="entry name" value="RNA_pol_sigma70_r4_t2"/>
</dbReference>
<protein>
    <recommendedName>
        <fullName evidence="6">RNA polymerase sigma factor</fullName>
    </recommendedName>
</protein>
<evidence type="ECO:0000259" key="8">
    <source>
        <dbReference type="Pfam" id="PF08281"/>
    </source>
</evidence>
<evidence type="ECO:0000256" key="1">
    <source>
        <dbReference type="ARBA" id="ARBA00010641"/>
    </source>
</evidence>
<dbReference type="NCBIfam" id="TIGR02937">
    <property type="entry name" value="sigma70-ECF"/>
    <property type="match status" value="1"/>
</dbReference>
<dbReference type="CDD" id="cd06171">
    <property type="entry name" value="Sigma70_r4"/>
    <property type="match status" value="1"/>
</dbReference>
<dbReference type="Proteomes" id="UP000637788">
    <property type="component" value="Unassembled WGS sequence"/>
</dbReference>
<organism evidence="9 10">
    <name type="scientific">Streptomyces flaveus</name>
    <dbReference type="NCBI Taxonomy" id="66370"/>
    <lineage>
        <taxon>Bacteria</taxon>
        <taxon>Bacillati</taxon>
        <taxon>Actinomycetota</taxon>
        <taxon>Actinomycetes</taxon>
        <taxon>Kitasatosporales</taxon>
        <taxon>Streptomycetaceae</taxon>
        <taxon>Streptomyces</taxon>
        <taxon>Streptomyces aurantiacus group</taxon>
    </lineage>
</organism>
<reference evidence="9" key="2">
    <citation type="submission" date="2020-09" db="EMBL/GenBank/DDBJ databases">
        <authorList>
            <person name="Sun Q."/>
            <person name="Ohkuma M."/>
        </authorList>
    </citation>
    <scope>NUCLEOTIDE SEQUENCE</scope>
    <source>
        <strain evidence="9">JCM 3035</strain>
    </source>
</reference>
<comment type="similarity">
    <text evidence="1 6">Belongs to the sigma-70 factor family. ECF subfamily.</text>
</comment>
<dbReference type="InterPro" id="IPR014284">
    <property type="entry name" value="RNA_pol_sigma-70_dom"/>
</dbReference>
<dbReference type="PANTHER" id="PTHR43133">
    <property type="entry name" value="RNA POLYMERASE ECF-TYPE SIGMA FACTO"/>
    <property type="match status" value="1"/>
</dbReference>
<dbReference type="InterPro" id="IPR000838">
    <property type="entry name" value="RNA_pol_sigma70_ECF_CS"/>
</dbReference>
<evidence type="ECO:0000256" key="4">
    <source>
        <dbReference type="ARBA" id="ARBA00023125"/>
    </source>
</evidence>
<name>A0A917V912_9ACTN</name>
<dbReference type="AlphaFoldDB" id="A0A917V912"/>
<dbReference type="InterPro" id="IPR007627">
    <property type="entry name" value="RNA_pol_sigma70_r2"/>
</dbReference>
<gene>
    <name evidence="9" type="ORF">GCM10010094_10000</name>
</gene>
<dbReference type="GO" id="GO:0006352">
    <property type="term" value="P:DNA-templated transcription initiation"/>
    <property type="evidence" value="ECO:0007669"/>
    <property type="project" value="InterPro"/>
</dbReference>
<dbReference type="GO" id="GO:0006950">
    <property type="term" value="P:response to stress"/>
    <property type="evidence" value="ECO:0007669"/>
    <property type="project" value="UniProtKB-ARBA"/>
</dbReference>
<dbReference type="Pfam" id="PF08281">
    <property type="entry name" value="Sigma70_r4_2"/>
    <property type="match status" value="1"/>
</dbReference>
<sequence length="227" mass="24505">MPRLPGRALPFLGARPQHPEGRFVMIPALAGLAPRPSGPGNDEEEVTDWALAARNGDPMAVERFVRATYSDVWRFVAHLSGDTHGADDLAQDAFLRALNSLPQFAGRSGVRTWLMAIARRSVIDRYRYASARPQVAETADWRTAAEGTQPSGLPGFDEGVALLDLLDGLAASRREAFVLTQLLGLSYADAASAVGCPIGTVRSRVARAREDLNALLWAAEVCGEPER</sequence>
<reference evidence="9" key="1">
    <citation type="journal article" date="2014" name="Int. J. Syst. Evol. Microbiol.">
        <title>Complete genome sequence of Corynebacterium casei LMG S-19264T (=DSM 44701T), isolated from a smear-ripened cheese.</title>
        <authorList>
            <consortium name="US DOE Joint Genome Institute (JGI-PGF)"/>
            <person name="Walter F."/>
            <person name="Albersmeier A."/>
            <person name="Kalinowski J."/>
            <person name="Ruckert C."/>
        </authorList>
    </citation>
    <scope>NUCLEOTIDE SEQUENCE</scope>
    <source>
        <strain evidence="9">JCM 3035</strain>
    </source>
</reference>
<feature type="domain" description="RNA polymerase sigma factor 70 region 4 type 2" evidence="8">
    <location>
        <begin position="161"/>
        <end position="212"/>
    </location>
</feature>
<dbReference type="SUPFAM" id="SSF88946">
    <property type="entry name" value="Sigma2 domain of RNA polymerase sigma factors"/>
    <property type="match status" value="1"/>
</dbReference>
<dbReference type="PANTHER" id="PTHR43133:SF61">
    <property type="entry name" value="ECF RNA POLYMERASE SIGMA FACTOR SIGC"/>
    <property type="match status" value="1"/>
</dbReference>
<dbReference type="InterPro" id="IPR013325">
    <property type="entry name" value="RNA_pol_sigma_r2"/>
</dbReference>
<dbReference type="InterPro" id="IPR013324">
    <property type="entry name" value="RNA_pol_sigma_r3/r4-like"/>
</dbReference>
<dbReference type="Pfam" id="PF04542">
    <property type="entry name" value="Sigma70_r2"/>
    <property type="match status" value="1"/>
</dbReference>
<evidence type="ECO:0000256" key="5">
    <source>
        <dbReference type="ARBA" id="ARBA00023163"/>
    </source>
</evidence>
<evidence type="ECO:0000256" key="6">
    <source>
        <dbReference type="RuleBase" id="RU000716"/>
    </source>
</evidence>
<keyword evidence="2 6" id="KW-0805">Transcription regulation</keyword>
<evidence type="ECO:0000256" key="2">
    <source>
        <dbReference type="ARBA" id="ARBA00023015"/>
    </source>
</evidence>